<keyword evidence="1" id="KW-1133">Transmembrane helix</keyword>
<feature type="transmembrane region" description="Helical" evidence="1">
    <location>
        <begin position="320"/>
        <end position="342"/>
    </location>
</feature>
<evidence type="ECO:0000256" key="1">
    <source>
        <dbReference type="SAM" id="Phobius"/>
    </source>
</evidence>
<feature type="transmembrane region" description="Helical" evidence="1">
    <location>
        <begin position="354"/>
        <end position="378"/>
    </location>
</feature>
<dbReference type="PANTHER" id="PTHR35342">
    <property type="entry name" value="TRICARBOXYLIC TRANSPORT PROTEIN"/>
    <property type="match status" value="1"/>
</dbReference>
<evidence type="ECO:0000313" key="3">
    <source>
        <dbReference type="EMBL" id="ASV69327.1"/>
    </source>
</evidence>
<gene>
    <name evidence="3" type="ORF">CKF48_19635</name>
</gene>
<name>A0A248TMA0_9BACI</name>
<feature type="transmembrane region" description="Helical" evidence="1">
    <location>
        <begin position="18"/>
        <end position="48"/>
    </location>
</feature>
<keyword evidence="4" id="KW-1185">Reference proteome</keyword>
<feature type="transmembrane region" description="Helical" evidence="1">
    <location>
        <begin position="464"/>
        <end position="487"/>
    </location>
</feature>
<dbReference type="Proteomes" id="UP000215137">
    <property type="component" value="Chromosome"/>
</dbReference>
<dbReference type="RefSeq" id="WP_095372890.1">
    <property type="nucleotide sequence ID" value="NZ_CP022983.1"/>
</dbReference>
<feature type="transmembrane region" description="Helical" evidence="1">
    <location>
        <begin position="199"/>
        <end position="220"/>
    </location>
</feature>
<dbReference type="AlphaFoldDB" id="A0A248TMA0"/>
<accession>A0A248TMA0</accession>
<feature type="transmembrane region" description="Helical" evidence="1">
    <location>
        <begin position="259"/>
        <end position="280"/>
    </location>
</feature>
<feature type="transmembrane region" description="Helical" evidence="1">
    <location>
        <begin position="146"/>
        <end position="162"/>
    </location>
</feature>
<dbReference type="PANTHER" id="PTHR35342:SF5">
    <property type="entry name" value="TRICARBOXYLIC TRANSPORT PROTEIN"/>
    <property type="match status" value="1"/>
</dbReference>
<reference evidence="3 4" key="1">
    <citation type="submission" date="2017-08" db="EMBL/GenBank/DDBJ databases">
        <title>Complete Genome Sequence of Bacillus kochii Oregon-R-modENCODE STRAIN BDGP4, isolated from Drosophila melanogaster gut.</title>
        <authorList>
            <person name="Wan K.H."/>
            <person name="Yu C."/>
            <person name="Park S."/>
            <person name="Hammonds A.S."/>
            <person name="Booth B.W."/>
            <person name="Celniker S.E."/>
        </authorList>
    </citation>
    <scope>NUCLEOTIDE SEQUENCE [LARGE SCALE GENOMIC DNA]</scope>
    <source>
        <strain evidence="3 4">BDGP4</strain>
    </source>
</reference>
<keyword evidence="1" id="KW-0812">Transmembrane</keyword>
<dbReference type="InterPro" id="IPR002823">
    <property type="entry name" value="DUF112_TM"/>
</dbReference>
<feature type="transmembrane region" description="Helical" evidence="1">
    <location>
        <begin position="390"/>
        <end position="408"/>
    </location>
</feature>
<keyword evidence="1" id="KW-0472">Membrane</keyword>
<evidence type="ECO:0000259" key="2">
    <source>
        <dbReference type="Pfam" id="PF01970"/>
    </source>
</evidence>
<organism evidence="3 4">
    <name type="scientific">Cytobacillus kochii</name>
    <dbReference type="NCBI Taxonomy" id="859143"/>
    <lineage>
        <taxon>Bacteria</taxon>
        <taxon>Bacillati</taxon>
        <taxon>Bacillota</taxon>
        <taxon>Bacilli</taxon>
        <taxon>Bacillales</taxon>
        <taxon>Bacillaceae</taxon>
        <taxon>Cytobacillus</taxon>
    </lineage>
</organism>
<proteinExistence type="predicted"/>
<evidence type="ECO:0000313" key="4">
    <source>
        <dbReference type="Proteomes" id="UP000215137"/>
    </source>
</evidence>
<feature type="transmembrane region" description="Helical" evidence="1">
    <location>
        <begin position="414"/>
        <end position="443"/>
    </location>
</feature>
<feature type="domain" description="DUF112" evidence="2">
    <location>
        <begin position="19"/>
        <end position="437"/>
    </location>
</feature>
<dbReference type="KEGG" id="bko:CKF48_19635"/>
<protein>
    <recommendedName>
        <fullName evidence="2">DUF112 domain-containing protein</fullName>
    </recommendedName>
</protein>
<dbReference type="OrthoDB" id="9781349at2"/>
<sequence length="501" mass="53571">MLSELLTGFTTMLSSPEAMLWCVIGVTLGTIIGALPGLGPITGMALLLPLTFKMDQLSSLILLMSIYLGSMYGGRISSILINVPGDGGAIVTTFDGYPLARKGKAGYALTLSAIASFVGGVFGFAGMVFLTTILARYALMFGPTEYFSLILFTLIVACGLTQKNPLKPIIATLLGLLLSTIGTDMVTGEERLTFGFVELWDGMNIAVIGIGLFGISEVLFRLEEKVTTRGMKTDIKFSSLFPKVSEVVSNTGSMIRGSIIGFIVGVLPGPGGLLSTFLSYTVEKKLSKKPEEFGKGAPAGLSGPEASNNASVGGALIPTFALGIPGSASAAILMGGLLMVGLQPGPLLFENSSTIVWASFAGFFIANVLLLILNVAFVPAFAFLIQKIELFLVPFIAAFCFIGVYMINYSFFDIWLMIIFGLLGYFFRKTNFPLAPFFFAFILGPMLEDNLRKAILTATGDLTVFFKSPISLFFLIATAIVLVLPHIRKNKTEKDSSTKNM</sequence>
<feature type="transmembrane region" description="Helical" evidence="1">
    <location>
        <begin position="60"/>
        <end position="85"/>
    </location>
</feature>
<dbReference type="EMBL" id="CP022983">
    <property type="protein sequence ID" value="ASV69327.1"/>
    <property type="molecule type" value="Genomic_DNA"/>
</dbReference>
<feature type="transmembrane region" description="Helical" evidence="1">
    <location>
        <begin position="105"/>
        <end position="134"/>
    </location>
</feature>
<dbReference type="Pfam" id="PF01970">
    <property type="entry name" value="TctA"/>
    <property type="match status" value="1"/>
</dbReference>
<feature type="transmembrane region" description="Helical" evidence="1">
    <location>
        <begin position="168"/>
        <end position="187"/>
    </location>
</feature>